<protein>
    <recommendedName>
        <fullName evidence="7">ATP-dependent RNA helicase</fullName>
        <ecNumber evidence="7">3.6.4.13</ecNumber>
    </recommendedName>
</protein>
<evidence type="ECO:0000259" key="9">
    <source>
        <dbReference type="PROSITE" id="PS51194"/>
    </source>
</evidence>
<dbReference type="InterPro" id="IPR014014">
    <property type="entry name" value="RNA_helicase_DEAD_Q_motif"/>
</dbReference>
<comment type="catalytic activity">
    <reaction evidence="7">
        <text>ATP + H2O = ADP + phosphate + H(+)</text>
        <dbReference type="Rhea" id="RHEA:13065"/>
        <dbReference type="ChEBI" id="CHEBI:15377"/>
        <dbReference type="ChEBI" id="CHEBI:15378"/>
        <dbReference type="ChEBI" id="CHEBI:30616"/>
        <dbReference type="ChEBI" id="CHEBI:43474"/>
        <dbReference type="ChEBI" id="CHEBI:456216"/>
        <dbReference type="EC" id="3.6.4.13"/>
    </reaction>
</comment>
<feature type="short sequence motif" description="Q motif" evidence="6">
    <location>
        <begin position="320"/>
        <end position="348"/>
    </location>
</feature>
<dbReference type="GO" id="GO:0003724">
    <property type="term" value="F:RNA helicase activity"/>
    <property type="evidence" value="ECO:0007669"/>
    <property type="project" value="UniProtKB-EC"/>
</dbReference>
<keyword evidence="5 7" id="KW-0694">RNA-binding</keyword>
<evidence type="ECO:0000259" key="8">
    <source>
        <dbReference type="PROSITE" id="PS51192"/>
    </source>
</evidence>
<dbReference type="InterPro" id="IPR027417">
    <property type="entry name" value="P-loop_NTPase"/>
</dbReference>
<organism evidence="11 12">
    <name type="scientific">Strongyloides stercoralis</name>
    <name type="common">Threadworm</name>
    <dbReference type="NCBI Taxonomy" id="6248"/>
    <lineage>
        <taxon>Eukaryota</taxon>
        <taxon>Metazoa</taxon>
        <taxon>Ecdysozoa</taxon>
        <taxon>Nematoda</taxon>
        <taxon>Chromadorea</taxon>
        <taxon>Rhabditida</taxon>
        <taxon>Tylenchina</taxon>
        <taxon>Panagrolaimomorpha</taxon>
        <taxon>Strongyloidoidea</taxon>
        <taxon>Strongyloididae</taxon>
        <taxon>Strongyloides</taxon>
    </lineage>
</organism>
<dbReference type="SMART" id="SM00487">
    <property type="entry name" value="DEXDc"/>
    <property type="match status" value="1"/>
</dbReference>
<keyword evidence="11" id="KW-1185">Reference proteome</keyword>
<proteinExistence type="inferred from homology"/>
<dbReference type="Gene3D" id="3.40.50.300">
    <property type="entry name" value="P-loop containing nucleotide triphosphate hydrolases"/>
    <property type="match status" value="2"/>
</dbReference>
<comment type="function">
    <text evidence="7">RNA helicase.</text>
</comment>
<dbReference type="Proteomes" id="UP000035681">
    <property type="component" value="Unplaced"/>
</dbReference>
<reference evidence="12" key="1">
    <citation type="submission" date="2024-02" db="UniProtKB">
        <authorList>
            <consortium name="WormBaseParasite"/>
        </authorList>
    </citation>
    <scope>IDENTIFICATION</scope>
</reference>
<comment type="domain">
    <text evidence="7">The Q motif is unique to and characteristic of the DEAD box family of RNA helicases and controls ATP binding and hydrolysis.</text>
</comment>
<evidence type="ECO:0000256" key="1">
    <source>
        <dbReference type="ARBA" id="ARBA00022741"/>
    </source>
</evidence>
<evidence type="ECO:0000256" key="4">
    <source>
        <dbReference type="ARBA" id="ARBA00022840"/>
    </source>
</evidence>
<feature type="domain" description="DEAD-box RNA helicase Q" evidence="10">
    <location>
        <begin position="320"/>
        <end position="348"/>
    </location>
</feature>
<dbReference type="SUPFAM" id="SSF52540">
    <property type="entry name" value="P-loop containing nucleoside triphosphate hydrolases"/>
    <property type="match status" value="2"/>
</dbReference>
<feature type="domain" description="Helicase ATP-binding" evidence="8">
    <location>
        <begin position="351"/>
        <end position="533"/>
    </location>
</feature>
<dbReference type="GO" id="GO:0016787">
    <property type="term" value="F:hydrolase activity"/>
    <property type="evidence" value="ECO:0007669"/>
    <property type="project" value="UniProtKB-KW"/>
</dbReference>
<comment type="similarity">
    <text evidence="7">Belongs to the DEAD box helicase family.</text>
</comment>
<dbReference type="PROSITE" id="PS51192">
    <property type="entry name" value="HELICASE_ATP_BIND_1"/>
    <property type="match status" value="1"/>
</dbReference>
<keyword evidence="4 7" id="KW-0067">ATP-binding</keyword>
<evidence type="ECO:0000256" key="3">
    <source>
        <dbReference type="ARBA" id="ARBA00022806"/>
    </source>
</evidence>
<dbReference type="GO" id="GO:0003723">
    <property type="term" value="F:RNA binding"/>
    <property type="evidence" value="ECO:0007669"/>
    <property type="project" value="UniProtKB-UniRule"/>
</dbReference>
<evidence type="ECO:0000313" key="12">
    <source>
        <dbReference type="WBParaSite" id="TCONS_00009192.p1"/>
    </source>
</evidence>
<evidence type="ECO:0000256" key="5">
    <source>
        <dbReference type="ARBA" id="ARBA00022884"/>
    </source>
</evidence>
<feature type="domain" description="Helicase C-terminal" evidence="9">
    <location>
        <begin position="581"/>
        <end position="736"/>
    </location>
</feature>
<dbReference type="GO" id="GO:0005524">
    <property type="term" value="F:ATP binding"/>
    <property type="evidence" value="ECO:0007669"/>
    <property type="project" value="UniProtKB-UniRule"/>
</dbReference>
<dbReference type="AlphaFoldDB" id="A0AAF5I1A0"/>
<dbReference type="SMART" id="SM00490">
    <property type="entry name" value="HELICc"/>
    <property type="match status" value="1"/>
</dbReference>
<dbReference type="EC" id="3.6.4.13" evidence="7"/>
<evidence type="ECO:0000313" key="11">
    <source>
        <dbReference type="Proteomes" id="UP000035681"/>
    </source>
</evidence>
<evidence type="ECO:0000256" key="6">
    <source>
        <dbReference type="PROSITE-ProRule" id="PRU00552"/>
    </source>
</evidence>
<evidence type="ECO:0000259" key="10">
    <source>
        <dbReference type="PROSITE" id="PS51195"/>
    </source>
</evidence>
<dbReference type="InterPro" id="IPR011545">
    <property type="entry name" value="DEAD/DEAH_box_helicase_dom"/>
</dbReference>
<name>A0AAF5I1A0_STRER</name>
<dbReference type="InterPro" id="IPR001650">
    <property type="entry name" value="Helicase_C-like"/>
</dbReference>
<dbReference type="PANTHER" id="PTHR24031">
    <property type="entry name" value="RNA HELICASE"/>
    <property type="match status" value="1"/>
</dbReference>
<evidence type="ECO:0000256" key="7">
    <source>
        <dbReference type="RuleBase" id="RU365068"/>
    </source>
</evidence>
<dbReference type="InterPro" id="IPR014001">
    <property type="entry name" value="Helicase_ATP-bd"/>
</dbReference>
<dbReference type="Pfam" id="PF00271">
    <property type="entry name" value="Helicase_C"/>
    <property type="match status" value="1"/>
</dbReference>
<sequence length="736" mass="85204">MKNNLYDHGLIKSFMTFGGVVPEIKRFDYEVSYVDQSRIYGLDNNGKLYNKKKIKIKKNKMNHILGSGDDKLTNKEYVKKLDTAIPQLSAIVPVPNKTSNLHSIDTSKNDGISVKTELDSFDILNINSEEEVAFTIHKLPSLLDIHFKRLELENIQKLSTSIKPSERSTIKYSKEITEIAPQLIKLWKNYIADFQKQINKYNLPKDFPMPNFLKNNYNESDDPVEKKSLKSSKFDTVSSQLSFEKKYKNQSKDNTNNNYDTSPIFFDEPKQLYIPRHTESHEIPENRQILVKENFSSISNVSSSKNMSFYEFIGRSQKLDPWKPFQLNPKLCENIYKASYKKPKEIQKCVIPLFLKGKCLDVIGNTGCGKSVSYIISIINQIADIKSQTGYSNINRLPLAIIIVPTIEIALQISDEIVKLSSDINVSCSRVIGGFSFECNINEVFHECDIIVTTVGKLCKMLKAFNFRLLKYLIIDEYSMFVRDKISDNFSKLMLHFKNTLSKMDVQVSMFTSVSSSKVARFLKSCIGKDFTTIDSSKNPEFNKINYIFNRKTIHKVYFVMKISDKPKLLLKIIRNIIENDINTNSLKCTRIVIFTEKLSWSKELTNYICNEMPFINCREFNGKLTLEKRKDYLEEFQKTIAKIQVLVSTDFVNREINIYSLNHVINYDLPSYFGSFHHRIERINKGIVHTIISKNDSYDQFCIPNLTNFLNNIGQLSDVLKENFDDMLRNSTHKY</sequence>
<keyword evidence="1 7" id="KW-0547">Nucleotide-binding</keyword>
<accession>A0AAF5I1A0</accession>
<keyword evidence="3 7" id="KW-0347">Helicase</keyword>
<evidence type="ECO:0000256" key="2">
    <source>
        <dbReference type="ARBA" id="ARBA00022801"/>
    </source>
</evidence>
<dbReference type="Pfam" id="PF00270">
    <property type="entry name" value="DEAD"/>
    <property type="match status" value="1"/>
</dbReference>
<dbReference type="WBParaSite" id="TCONS_00009192.p1">
    <property type="protein sequence ID" value="TCONS_00009192.p1"/>
    <property type="gene ID" value="XLOC_007029"/>
</dbReference>
<dbReference type="PROSITE" id="PS51195">
    <property type="entry name" value="Q_MOTIF"/>
    <property type="match status" value="1"/>
</dbReference>
<dbReference type="PROSITE" id="PS51194">
    <property type="entry name" value="HELICASE_CTER"/>
    <property type="match status" value="1"/>
</dbReference>
<keyword evidence="2 7" id="KW-0378">Hydrolase</keyword>